<evidence type="ECO:0000313" key="4">
    <source>
        <dbReference type="Proteomes" id="UP000490386"/>
    </source>
</evidence>
<evidence type="ECO:0000259" key="2">
    <source>
        <dbReference type="Pfam" id="PF08338"/>
    </source>
</evidence>
<evidence type="ECO:0000259" key="1">
    <source>
        <dbReference type="Pfam" id="PF01370"/>
    </source>
</evidence>
<protein>
    <submittedName>
        <fullName evidence="3">DUF1731 domain-containing protein</fullName>
    </submittedName>
</protein>
<dbReference type="PANTHER" id="PTHR11092">
    <property type="entry name" value="SUGAR NUCLEOTIDE EPIMERASE RELATED"/>
    <property type="match status" value="1"/>
</dbReference>
<dbReference type="OrthoDB" id="9801773at2"/>
<keyword evidence="4" id="KW-1185">Reference proteome</keyword>
<dbReference type="InterPro" id="IPR013549">
    <property type="entry name" value="DUF1731"/>
</dbReference>
<organism evidence="3 4">
    <name type="scientific">Pseudoclavibacter terrae</name>
    <dbReference type="NCBI Taxonomy" id="1530195"/>
    <lineage>
        <taxon>Bacteria</taxon>
        <taxon>Bacillati</taxon>
        <taxon>Actinomycetota</taxon>
        <taxon>Actinomycetes</taxon>
        <taxon>Micrococcales</taxon>
        <taxon>Microbacteriaceae</taxon>
        <taxon>Pseudoclavibacter</taxon>
    </lineage>
</organism>
<accession>A0A7J5B2A2</accession>
<gene>
    <name evidence="3" type="ORF">F8O03_06975</name>
</gene>
<dbReference type="Pfam" id="PF01370">
    <property type="entry name" value="Epimerase"/>
    <property type="match status" value="1"/>
</dbReference>
<dbReference type="InterPro" id="IPR036291">
    <property type="entry name" value="NAD(P)-bd_dom_sf"/>
</dbReference>
<dbReference type="InterPro" id="IPR001509">
    <property type="entry name" value="Epimerase_deHydtase"/>
</dbReference>
<evidence type="ECO:0000313" key="3">
    <source>
        <dbReference type="EMBL" id="KAB1638147.1"/>
    </source>
</evidence>
<feature type="domain" description="NAD-dependent epimerase/dehydratase" evidence="1">
    <location>
        <begin position="19"/>
        <end position="135"/>
    </location>
</feature>
<dbReference type="SUPFAM" id="SSF51735">
    <property type="entry name" value="NAD(P)-binding Rossmann-fold domains"/>
    <property type="match status" value="1"/>
</dbReference>
<name>A0A7J5B2A2_9MICO</name>
<dbReference type="RefSeq" id="WP_151423245.1">
    <property type="nucleotide sequence ID" value="NZ_WBJX01000002.1"/>
</dbReference>
<dbReference type="Proteomes" id="UP000490386">
    <property type="component" value="Unassembled WGS sequence"/>
</dbReference>
<dbReference type="Gene3D" id="3.40.50.720">
    <property type="entry name" value="NAD(P)-binding Rossmann-like Domain"/>
    <property type="match status" value="1"/>
</dbReference>
<dbReference type="EMBL" id="WBJX01000002">
    <property type="protein sequence ID" value="KAB1638147.1"/>
    <property type="molecule type" value="Genomic_DNA"/>
</dbReference>
<feature type="domain" description="DUF1731" evidence="2">
    <location>
        <begin position="297"/>
        <end position="333"/>
    </location>
</feature>
<dbReference type="AlphaFoldDB" id="A0A7J5B2A2"/>
<dbReference type="Pfam" id="PF08338">
    <property type="entry name" value="DUF1731"/>
    <property type="match status" value="1"/>
</dbReference>
<dbReference type="PANTHER" id="PTHR11092:SF0">
    <property type="entry name" value="EPIMERASE FAMILY PROTEIN SDR39U1"/>
    <property type="match status" value="1"/>
</dbReference>
<comment type="caution">
    <text evidence="3">The sequence shown here is derived from an EMBL/GenBank/DDBJ whole genome shotgun (WGS) entry which is preliminary data.</text>
</comment>
<proteinExistence type="predicted"/>
<sequence>MEQHNHASRGQERPHARRVVIAGASGFVGRALASDFEGEGWEVVRIGRRETVRWGDADAIQNAIDGAEVLINLAGKSVNCRYNDANRNEILRSRVETTAELRRAVAAVPNPPRVWFNASTATIYRHATDRPNTESEGELGQGFSVDVARNWERAFFEGTLPKTRRVALRMAIVLGDGPAASTLFTLARLGLGGPNIDGWAPNHRRYRGIGPAPSGDGRAPQYRTRGRQKFSWVHVDDVIGAVRFLIERDDLDGAINVSSPNPSDNRTLMASIRGVVRAPFGLPSWRWMLEPAMAVLRTEPELVLKSRWVTPQRLTEAGYHFVHPELNPALRQVARELR</sequence>
<reference evidence="3 4" key="1">
    <citation type="submission" date="2019-09" db="EMBL/GenBank/DDBJ databases">
        <title>Phylogeny of genus Pseudoclavibacter and closely related genus.</title>
        <authorList>
            <person name="Li Y."/>
        </authorList>
    </citation>
    <scope>NUCLEOTIDE SEQUENCE [LARGE SCALE GENOMIC DNA]</scope>
    <source>
        <strain evidence="3 4">THG-MD12</strain>
    </source>
</reference>